<organism evidence="8 9">
    <name type="scientific">Merdimonas faecis</name>
    <dbReference type="NCBI Taxonomy" id="1653435"/>
    <lineage>
        <taxon>Bacteria</taxon>
        <taxon>Bacillati</taxon>
        <taxon>Bacillota</taxon>
        <taxon>Clostridia</taxon>
        <taxon>Lachnospirales</taxon>
        <taxon>Lachnospiraceae</taxon>
        <taxon>Merdimonas</taxon>
    </lineage>
</organism>
<dbReference type="AlphaFoldDB" id="A0A9D2VZ83"/>
<comment type="catalytic activity">
    <reaction evidence="6">
        <text>cytidine(1402) in 16S rRNA + S-adenosyl-L-methionine = 2'-O-methylcytidine(1402) in 16S rRNA + S-adenosyl-L-homocysteine + H(+)</text>
        <dbReference type="Rhea" id="RHEA:42924"/>
        <dbReference type="Rhea" id="RHEA-COMP:10285"/>
        <dbReference type="Rhea" id="RHEA-COMP:10286"/>
        <dbReference type="ChEBI" id="CHEBI:15378"/>
        <dbReference type="ChEBI" id="CHEBI:57856"/>
        <dbReference type="ChEBI" id="CHEBI:59789"/>
        <dbReference type="ChEBI" id="CHEBI:74495"/>
        <dbReference type="ChEBI" id="CHEBI:82748"/>
        <dbReference type="EC" id="2.1.1.198"/>
    </reaction>
</comment>
<evidence type="ECO:0000313" key="9">
    <source>
        <dbReference type="Proteomes" id="UP000813420"/>
    </source>
</evidence>
<dbReference type="GO" id="GO:0070677">
    <property type="term" value="F:rRNA (cytosine-2'-O-)-methyltransferase activity"/>
    <property type="evidence" value="ECO:0007669"/>
    <property type="project" value="UniProtKB-UniRule"/>
</dbReference>
<keyword evidence="2 6" id="KW-0698">rRNA processing</keyword>
<dbReference type="RefSeq" id="WP_270644600.1">
    <property type="nucleotide sequence ID" value="NZ_DYXE01000091.1"/>
</dbReference>
<evidence type="ECO:0000313" key="8">
    <source>
        <dbReference type="EMBL" id="HJH50887.1"/>
    </source>
</evidence>
<sequence length="283" mass="32016">MAGTLYLCATPIGNLEDMTFRGVRILQEVDLIAAEDTRNSIRLLNHFEIKTPMTSYHEYNKIEKGRKLLEKLQEGTDIALITDAGTPGISDPGEELVRMCREAGIQVTAVPGAAACITALTISGLPTRRFAFEAFLPADKKERQQILDELKEETRTIVIYEAPHRLVKTLRTLEETLGGDRQVRVCRELTKKHETVYENTLSGAAAYYEEQEPKGECVLVVEGKSRTEIRKEQQAKWEEIPLAEHMERYLSEGMSKKEAMKQVAKDRGISKRDVYQALLSEEE</sequence>
<reference evidence="8" key="1">
    <citation type="journal article" date="2021" name="PeerJ">
        <title>Extensive microbial diversity within the chicken gut microbiome revealed by metagenomics and culture.</title>
        <authorList>
            <person name="Gilroy R."/>
            <person name="Ravi A."/>
            <person name="Getino M."/>
            <person name="Pursley I."/>
            <person name="Horton D.L."/>
            <person name="Alikhan N.F."/>
            <person name="Baker D."/>
            <person name="Gharbi K."/>
            <person name="Hall N."/>
            <person name="Watson M."/>
            <person name="Adriaenssens E.M."/>
            <person name="Foster-Nyarko E."/>
            <person name="Jarju S."/>
            <person name="Secka A."/>
            <person name="Antonio M."/>
            <person name="Oren A."/>
            <person name="Chaudhuri R.R."/>
            <person name="La Ragione R."/>
            <person name="Hildebrand F."/>
            <person name="Pallen M.J."/>
        </authorList>
    </citation>
    <scope>NUCLEOTIDE SEQUENCE</scope>
    <source>
        <strain evidence="8">USAMLcec4-12693</strain>
    </source>
</reference>
<reference evidence="8" key="2">
    <citation type="submission" date="2021-09" db="EMBL/GenBank/DDBJ databases">
        <authorList>
            <person name="Gilroy R."/>
        </authorList>
    </citation>
    <scope>NUCLEOTIDE SEQUENCE</scope>
    <source>
        <strain evidence="8">USAMLcec4-12693</strain>
    </source>
</reference>
<dbReference type="Pfam" id="PF00590">
    <property type="entry name" value="TP_methylase"/>
    <property type="match status" value="1"/>
</dbReference>
<dbReference type="NCBIfam" id="TIGR00096">
    <property type="entry name" value="16S rRNA (cytidine(1402)-2'-O)-methyltransferase"/>
    <property type="match status" value="1"/>
</dbReference>
<dbReference type="Gene3D" id="3.40.1010.10">
    <property type="entry name" value="Cobalt-precorrin-4 Transmethylase, Domain 1"/>
    <property type="match status" value="1"/>
</dbReference>
<evidence type="ECO:0000256" key="2">
    <source>
        <dbReference type="ARBA" id="ARBA00022552"/>
    </source>
</evidence>
<evidence type="ECO:0000259" key="7">
    <source>
        <dbReference type="Pfam" id="PF00590"/>
    </source>
</evidence>
<proteinExistence type="inferred from homology"/>
<keyword evidence="3 6" id="KW-0489">Methyltransferase</keyword>
<comment type="subcellular location">
    <subcellularLocation>
        <location evidence="6">Cytoplasm</location>
    </subcellularLocation>
</comment>
<dbReference type="CDD" id="cd11648">
    <property type="entry name" value="RsmI"/>
    <property type="match status" value="1"/>
</dbReference>
<dbReference type="InterPro" id="IPR014776">
    <property type="entry name" value="4pyrrole_Mease_sub2"/>
</dbReference>
<dbReference type="FunFam" id="3.40.1010.10:FF:000002">
    <property type="entry name" value="Ribosomal RNA small subunit methyltransferase I"/>
    <property type="match status" value="1"/>
</dbReference>
<dbReference type="FunFam" id="3.30.950.10:FF:000002">
    <property type="entry name" value="Ribosomal RNA small subunit methyltransferase I"/>
    <property type="match status" value="1"/>
</dbReference>
<dbReference type="PANTHER" id="PTHR46111:SF1">
    <property type="entry name" value="RIBOSOMAL RNA SMALL SUBUNIT METHYLTRANSFERASE I"/>
    <property type="match status" value="1"/>
</dbReference>
<comment type="function">
    <text evidence="6">Catalyzes the 2'-O-methylation of the ribose of cytidine 1402 (C1402) in 16S rRNA.</text>
</comment>
<protein>
    <recommendedName>
        <fullName evidence="6">Ribosomal RNA small subunit methyltransferase I</fullName>
        <ecNumber evidence="6">2.1.1.198</ecNumber>
    </recommendedName>
    <alternativeName>
        <fullName evidence="6">16S rRNA 2'-O-ribose C1402 methyltransferase</fullName>
    </alternativeName>
    <alternativeName>
        <fullName evidence="6">rRNA (cytidine-2'-O-)-methyltransferase RsmI</fullName>
    </alternativeName>
</protein>
<dbReference type="InterPro" id="IPR035996">
    <property type="entry name" value="4pyrrol_Methylase_sf"/>
</dbReference>
<dbReference type="InterPro" id="IPR014777">
    <property type="entry name" value="4pyrrole_Mease_sub1"/>
</dbReference>
<comment type="caution">
    <text evidence="8">The sequence shown here is derived from an EMBL/GenBank/DDBJ whole genome shotgun (WGS) entry which is preliminary data.</text>
</comment>
<dbReference type="HAMAP" id="MF_01877">
    <property type="entry name" value="16SrRNA_methyltr_I"/>
    <property type="match status" value="1"/>
</dbReference>
<gene>
    <name evidence="6 8" type="primary">rsmI</name>
    <name evidence="8" type="ORF">K8V39_11590</name>
</gene>
<dbReference type="EMBL" id="DYXE01000091">
    <property type="protein sequence ID" value="HJH50887.1"/>
    <property type="molecule type" value="Genomic_DNA"/>
</dbReference>
<evidence type="ECO:0000256" key="3">
    <source>
        <dbReference type="ARBA" id="ARBA00022603"/>
    </source>
</evidence>
<dbReference type="InterPro" id="IPR008189">
    <property type="entry name" value="rRNA_ssu_MeTfrase_I"/>
</dbReference>
<dbReference type="GO" id="GO:0005737">
    <property type="term" value="C:cytoplasm"/>
    <property type="evidence" value="ECO:0007669"/>
    <property type="project" value="UniProtKB-SubCell"/>
</dbReference>
<dbReference type="Proteomes" id="UP000813420">
    <property type="component" value="Unassembled WGS sequence"/>
</dbReference>
<dbReference type="PIRSF" id="PIRSF005917">
    <property type="entry name" value="MTase_YraL"/>
    <property type="match status" value="1"/>
</dbReference>
<dbReference type="PANTHER" id="PTHR46111">
    <property type="entry name" value="RIBOSOMAL RNA SMALL SUBUNIT METHYLTRANSFERASE I"/>
    <property type="match status" value="1"/>
</dbReference>
<evidence type="ECO:0000256" key="4">
    <source>
        <dbReference type="ARBA" id="ARBA00022679"/>
    </source>
</evidence>
<evidence type="ECO:0000256" key="6">
    <source>
        <dbReference type="HAMAP-Rule" id="MF_01877"/>
    </source>
</evidence>
<keyword evidence="4 6" id="KW-0808">Transferase</keyword>
<keyword evidence="1 6" id="KW-0963">Cytoplasm</keyword>
<dbReference type="EC" id="2.1.1.198" evidence="6"/>
<feature type="domain" description="Tetrapyrrole methylase" evidence="7">
    <location>
        <begin position="4"/>
        <end position="202"/>
    </location>
</feature>
<dbReference type="InterPro" id="IPR000878">
    <property type="entry name" value="4pyrrol_Mease"/>
</dbReference>
<dbReference type="Gene3D" id="3.30.950.10">
    <property type="entry name" value="Methyltransferase, Cobalt-precorrin-4 Transmethylase, Domain 2"/>
    <property type="match status" value="1"/>
</dbReference>
<accession>A0A9D2VZ83</accession>
<comment type="similarity">
    <text evidence="6">Belongs to the methyltransferase superfamily. RsmI family.</text>
</comment>
<keyword evidence="5 6" id="KW-0949">S-adenosyl-L-methionine</keyword>
<name>A0A9D2VZ83_9FIRM</name>
<dbReference type="SUPFAM" id="SSF53790">
    <property type="entry name" value="Tetrapyrrole methylase"/>
    <property type="match status" value="1"/>
</dbReference>
<evidence type="ECO:0000256" key="5">
    <source>
        <dbReference type="ARBA" id="ARBA00022691"/>
    </source>
</evidence>
<evidence type="ECO:0000256" key="1">
    <source>
        <dbReference type="ARBA" id="ARBA00022490"/>
    </source>
</evidence>